<evidence type="ECO:0000256" key="2">
    <source>
        <dbReference type="ARBA" id="ARBA00022475"/>
    </source>
</evidence>
<feature type="transmembrane region" description="Helical" evidence="6">
    <location>
        <begin position="46"/>
        <end position="69"/>
    </location>
</feature>
<keyword evidence="3 6" id="KW-0812">Transmembrane</keyword>
<feature type="transmembrane region" description="Helical" evidence="6">
    <location>
        <begin position="101"/>
        <end position="119"/>
    </location>
</feature>
<evidence type="ECO:0000256" key="1">
    <source>
        <dbReference type="ARBA" id="ARBA00004651"/>
    </source>
</evidence>
<dbReference type="InterPro" id="IPR050189">
    <property type="entry name" value="MFS_Efflux_Transporters"/>
</dbReference>
<dbReference type="InterPro" id="IPR020846">
    <property type="entry name" value="MFS_dom"/>
</dbReference>
<feature type="transmembrane region" description="Helical" evidence="6">
    <location>
        <begin position="326"/>
        <end position="347"/>
    </location>
</feature>
<protein>
    <submittedName>
        <fullName evidence="8">MFS transporter</fullName>
    </submittedName>
</protein>
<dbReference type="Gene3D" id="1.20.1250.20">
    <property type="entry name" value="MFS general substrate transporter like domains"/>
    <property type="match status" value="1"/>
</dbReference>
<feature type="transmembrane region" description="Helical" evidence="6">
    <location>
        <begin position="76"/>
        <end position="95"/>
    </location>
</feature>
<reference evidence="8" key="1">
    <citation type="submission" date="2020-08" db="EMBL/GenBank/DDBJ databases">
        <authorList>
            <person name="Hu Y."/>
            <person name="Nguyen S.V."/>
            <person name="Li F."/>
            <person name="Fanning S."/>
        </authorList>
    </citation>
    <scope>NUCLEOTIDE SEQUENCE</scope>
    <source>
        <strain evidence="8">SYSU D8009</strain>
    </source>
</reference>
<dbReference type="GO" id="GO:0022857">
    <property type="term" value="F:transmembrane transporter activity"/>
    <property type="evidence" value="ECO:0007669"/>
    <property type="project" value="InterPro"/>
</dbReference>
<dbReference type="InterPro" id="IPR011701">
    <property type="entry name" value="MFS"/>
</dbReference>
<evidence type="ECO:0000313" key="8">
    <source>
        <dbReference type="EMBL" id="MBC4015988.1"/>
    </source>
</evidence>
<comment type="subcellular location">
    <subcellularLocation>
        <location evidence="1">Cell membrane</location>
        <topology evidence="1">Multi-pass membrane protein</topology>
    </subcellularLocation>
</comment>
<feature type="transmembrane region" description="Helical" evidence="6">
    <location>
        <begin position="297"/>
        <end position="314"/>
    </location>
</feature>
<keyword evidence="4 6" id="KW-1133">Transmembrane helix</keyword>
<feature type="transmembrane region" description="Helical" evidence="6">
    <location>
        <begin position="271"/>
        <end position="291"/>
    </location>
</feature>
<dbReference type="InterPro" id="IPR036259">
    <property type="entry name" value="MFS_trans_sf"/>
</dbReference>
<organism evidence="8 9">
    <name type="scientific">Siccirubricoccus deserti</name>
    <dbReference type="NCBI Taxonomy" id="2013562"/>
    <lineage>
        <taxon>Bacteria</taxon>
        <taxon>Pseudomonadati</taxon>
        <taxon>Pseudomonadota</taxon>
        <taxon>Alphaproteobacteria</taxon>
        <taxon>Acetobacterales</taxon>
        <taxon>Roseomonadaceae</taxon>
        <taxon>Siccirubricoccus</taxon>
    </lineage>
</organism>
<keyword evidence="2" id="KW-1003">Cell membrane</keyword>
<feature type="transmembrane region" description="Helical" evidence="6">
    <location>
        <begin position="203"/>
        <end position="232"/>
    </location>
</feature>
<evidence type="ECO:0000256" key="6">
    <source>
        <dbReference type="SAM" id="Phobius"/>
    </source>
</evidence>
<dbReference type="Proteomes" id="UP000600101">
    <property type="component" value="Unassembled WGS sequence"/>
</dbReference>
<evidence type="ECO:0000256" key="4">
    <source>
        <dbReference type="ARBA" id="ARBA00022989"/>
    </source>
</evidence>
<evidence type="ECO:0000313" key="9">
    <source>
        <dbReference type="Proteomes" id="UP000600101"/>
    </source>
</evidence>
<dbReference type="Pfam" id="PF07690">
    <property type="entry name" value="MFS_1"/>
    <property type="match status" value="1"/>
</dbReference>
<accession>A0A9X0UDU4</accession>
<evidence type="ECO:0000259" key="7">
    <source>
        <dbReference type="PROSITE" id="PS50850"/>
    </source>
</evidence>
<keyword evidence="9" id="KW-1185">Reference proteome</keyword>
<dbReference type="RefSeq" id="WP_186770758.1">
    <property type="nucleotide sequence ID" value="NZ_JACOMF010000011.1"/>
</dbReference>
<dbReference type="PROSITE" id="PS50850">
    <property type="entry name" value="MFS"/>
    <property type="match status" value="1"/>
</dbReference>
<comment type="caution">
    <text evidence="8">The sequence shown here is derived from an EMBL/GenBank/DDBJ whole genome shotgun (WGS) entry which is preliminary data.</text>
</comment>
<dbReference type="PANTHER" id="PTHR43124:SF3">
    <property type="entry name" value="CHLORAMPHENICOL EFFLUX PUMP RV0191"/>
    <property type="match status" value="1"/>
</dbReference>
<evidence type="ECO:0000256" key="3">
    <source>
        <dbReference type="ARBA" id="ARBA00022692"/>
    </source>
</evidence>
<proteinExistence type="predicted"/>
<feature type="transmembrane region" description="Helical" evidence="6">
    <location>
        <begin position="359"/>
        <end position="384"/>
    </location>
</feature>
<sequence length="399" mass="40178">MPALRNRWAELLLLSLARTSMGVQFQAVGALGPLLIGTLVADYAALGTLIGAYSLVGVAVAMPAGWLLVRFGDHRVLLAGLGLMALGGLLLALAPGFGLALLGRLVAGGGASVLAIVCAKRVLDRFSGTSLAPAMGLMLSAWPIGIAAALLLLPLFGEAWRLALLASAVLCALALPALWWGIRPSEAATPVVSAWPARLAPGEWLPLLAVAVLWSSYNAGFAVVLGFGPALLVARGADPAEAGAVASLVGWAILPLLPLGGWLAERLGRPLLACALCTLGMGLALLAWVAGAPPAPMLILFGLLSGPPASLTMAQLGRVLSPESRAFGVGVHYMMFYGGLAALPPLAGWLRDLTGAAAAPVLVAVGFLVVALGAVGVLGLCGVGQAAMPAPASRPGRAG</sequence>
<dbReference type="SUPFAM" id="SSF103473">
    <property type="entry name" value="MFS general substrate transporter"/>
    <property type="match status" value="1"/>
</dbReference>
<feature type="transmembrane region" description="Helical" evidence="6">
    <location>
        <begin position="162"/>
        <end position="182"/>
    </location>
</feature>
<dbReference type="GO" id="GO:0005886">
    <property type="term" value="C:plasma membrane"/>
    <property type="evidence" value="ECO:0007669"/>
    <property type="project" value="UniProtKB-SubCell"/>
</dbReference>
<gene>
    <name evidence="8" type="ORF">H7965_11705</name>
</gene>
<evidence type="ECO:0000256" key="5">
    <source>
        <dbReference type="ARBA" id="ARBA00023136"/>
    </source>
</evidence>
<keyword evidence="5 6" id="KW-0472">Membrane</keyword>
<feature type="domain" description="Major facilitator superfamily (MFS) profile" evidence="7">
    <location>
        <begin position="10"/>
        <end position="388"/>
    </location>
</feature>
<feature type="transmembrane region" description="Helical" evidence="6">
    <location>
        <begin position="244"/>
        <end position="264"/>
    </location>
</feature>
<feature type="transmembrane region" description="Helical" evidence="6">
    <location>
        <begin position="131"/>
        <end position="156"/>
    </location>
</feature>
<dbReference type="AlphaFoldDB" id="A0A9X0UDU4"/>
<dbReference type="EMBL" id="JACOMF010000011">
    <property type="protein sequence ID" value="MBC4015988.1"/>
    <property type="molecule type" value="Genomic_DNA"/>
</dbReference>
<name>A0A9X0UDU4_9PROT</name>
<dbReference type="PANTHER" id="PTHR43124">
    <property type="entry name" value="PURINE EFFLUX PUMP PBUE"/>
    <property type="match status" value="1"/>
</dbReference>